<dbReference type="RefSeq" id="WP_344597429.1">
    <property type="nucleotide sequence ID" value="NZ_BAAARW010000039.1"/>
</dbReference>
<dbReference type="PROSITE" id="PS50977">
    <property type="entry name" value="HTH_TETR_2"/>
    <property type="match status" value="1"/>
</dbReference>
<dbReference type="SUPFAM" id="SSF46689">
    <property type="entry name" value="Homeodomain-like"/>
    <property type="match status" value="1"/>
</dbReference>
<feature type="DNA-binding region" description="H-T-H motif" evidence="4">
    <location>
        <begin position="31"/>
        <end position="50"/>
    </location>
</feature>
<keyword evidence="1" id="KW-0805">Transcription regulation</keyword>
<evidence type="ECO:0000313" key="7">
    <source>
        <dbReference type="Proteomes" id="UP001501231"/>
    </source>
</evidence>
<evidence type="ECO:0000256" key="3">
    <source>
        <dbReference type="ARBA" id="ARBA00023163"/>
    </source>
</evidence>
<evidence type="ECO:0000313" key="6">
    <source>
        <dbReference type="EMBL" id="GAA2454628.1"/>
    </source>
</evidence>
<proteinExistence type="predicted"/>
<evidence type="ECO:0000259" key="5">
    <source>
        <dbReference type="PROSITE" id="PS50977"/>
    </source>
</evidence>
<dbReference type="InterPro" id="IPR009057">
    <property type="entry name" value="Homeodomain-like_sf"/>
</dbReference>
<evidence type="ECO:0000256" key="4">
    <source>
        <dbReference type="PROSITE-ProRule" id="PRU00335"/>
    </source>
</evidence>
<dbReference type="PANTHER" id="PTHR30055">
    <property type="entry name" value="HTH-TYPE TRANSCRIPTIONAL REGULATOR RUTR"/>
    <property type="match status" value="1"/>
</dbReference>
<keyword evidence="7" id="KW-1185">Reference proteome</keyword>
<accession>A0ABN3KAV4</accession>
<dbReference type="InterPro" id="IPR001647">
    <property type="entry name" value="HTH_TetR"/>
</dbReference>
<dbReference type="EMBL" id="BAAARW010000039">
    <property type="protein sequence ID" value="GAA2454628.1"/>
    <property type="molecule type" value="Genomic_DNA"/>
</dbReference>
<dbReference type="Gene3D" id="1.10.357.10">
    <property type="entry name" value="Tetracycline Repressor, domain 2"/>
    <property type="match status" value="1"/>
</dbReference>
<dbReference type="PRINTS" id="PR00455">
    <property type="entry name" value="HTHTETR"/>
</dbReference>
<evidence type="ECO:0000256" key="2">
    <source>
        <dbReference type="ARBA" id="ARBA00023125"/>
    </source>
</evidence>
<dbReference type="Pfam" id="PF00440">
    <property type="entry name" value="TetR_N"/>
    <property type="match status" value="1"/>
</dbReference>
<dbReference type="InterPro" id="IPR041669">
    <property type="entry name" value="TetR_C_15"/>
</dbReference>
<sequence length="190" mass="21075">MPQQRRSRRTRERILDAAAQVFADCGYASGTTDRIAAEARLSVGSLYQYFPNKDAILFVLVQRHMDHAAQVVRQVLAEPRPLEEWLPALTRAVVRLHAENPGLHQVLFEQAPRPPELVLGFHEAEAEAAAAVAALLRADPALKVAEPARTARYVVAIIESLTHRFISHSPELDPEELAGEICSIVTGYLR</sequence>
<comment type="caution">
    <text evidence="6">The sequence shown here is derived from an EMBL/GenBank/DDBJ whole genome shotgun (WGS) entry which is preliminary data.</text>
</comment>
<protein>
    <submittedName>
        <fullName evidence="6">TetR/AcrR family transcriptional regulator</fullName>
    </submittedName>
</protein>
<dbReference type="PROSITE" id="PS01081">
    <property type="entry name" value="HTH_TETR_1"/>
    <property type="match status" value="1"/>
</dbReference>
<keyword evidence="3" id="KW-0804">Transcription</keyword>
<reference evidence="6 7" key="1">
    <citation type="journal article" date="2019" name="Int. J. Syst. Evol. Microbiol.">
        <title>The Global Catalogue of Microorganisms (GCM) 10K type strain sequencing project: providing services to taxonomists for standard genome sequencing and annotation.</title>
        <authorList>
            <consortium name="The Broad Institute Genomics Platform"/>
            <consortium name="The Broad Institute Genome Sequencing Center for Infectious Disease"/>
            <person name="Wu L."/>
            <person name="Ma J."/>
        </authorList>
    </citation>
    <scope>NUCLEOTIDE SEQUENCE [LARGE SCALE GENOMIC DNA]</scope>
    <source>
        <strain evidence="6 7">JCM 3325</strain>
    </source>
</reference>
<evidence type="ECO:0000256" key="1">
    <source>
        <dbReference type="ARBA" id="ARBA00023015"/>
    </source>
</evidence>
<dbReference type="Pfam" id="PF17918">
    <property type="entry name" value="TetR_C_15"/>
    <property type="match status" value="1"/>
</dbReference>
<dbReference type="InterPro" id="IPR050109">
    <property type="entry name" value="HTH-type_TetR-like_transc_reg"/>
</dbReference>
<dbReference type="InterPro" id="IPR023772">
    <property type="entry name" value="DNA-bd_HTH_TetR-type_CS"/>
</dbReference>
<keyword evidence="2 4" id="KW-0238">DNA-binding</keyword>
<dbReference type="Proteomes" id="UP001501231">
    <property type="component" value="Unassembled WGS sequence"/>
</dbReference>
<gene>
    <name evidence="6" type="ORF">GCM10010191_87000</name>
</gene>
<dbReference type="PANTHER" id="PTHR30055:SF234">
    <property type="entry name" value="HTH-TYPE TRANSCRIPTIONAL REGULATOR BETI"/>
    <property type="match status" value="1"/>
</dbReference>
<organism evidence="6 7">
    <name type="scientific">Actinomadura vinacea</name>
    <dbReference type="NCBI Taxonomy" id="115336"/>
    <lineage>
        <taxon>Bacteria</taxon>
        <taxon>Bacillati</taxon>
        <taxon>Actinomycetota</taxon>
        <taxon>Actinomycetes</taxon>
        <taxon>Streptosporangiales</taxon>
        <taxon>Thermomonosporaceae</taxon>
        <taxon>Actinomadura</taxon>
    </lineage>
</organism>
<feature type="domain" description="HTH tetR-type" evidence="5">
    <location>
        <begin position="8"/>
        <end position="68"/>
    </location>
</feature>
<name>A0ABN3KAV4_9ACTN</name>